<keyword evidence="1" id="KW-0812">Transmembrane</keyword>
<dbReference type="Pfam" id="PF13692">
    <property type="entry name" value="Glyco_trans_1_4"/>
    <property type="match status" value="1"/>
</dbReference>
<dbReference type="InterPro" id="IPR050194">
    <property type="entry name" value="Glycosyltransferase_grp1"/>
</dbReference>
<dbReference type="Pfam" id="PF13439">
    <property type="entry name" value="Glyco_transf_4"/>
    <property type="match status" value="1"/>
</dbReference>
<organism evidence="3">
    <name type="scientific">Corethron hystrix</name>
    <dbReference type="NCBI Taxonomy" id="216773"/>
    <lineage>
        <taxon>Eukaryota</taxon>
        <taxon>Sar</taxon>
        <taxon>Stramenopiles</taxon>
        <taxon>Ochrophyta</taxon>
        <taxon>Bacillariophyta</taxon>
        <taxon>Coscinodiscophyceae</taxon>
        <taxon>Corethrophycidae</taxon>
        <taxon>Corethrales</taxon>
        <taxon>Corethraceae</taxon>
        <taxon>Corethron</taxon>
    </lineage>
</organism>
<protein>
    <recommendedName>
        <fullName evidence="2">Glycosyltransferase subfamily 4-like N-terminal domain-containing protein</fullName>
    </recommendedName>
</protein>
<dbReference type="EMBL" id="HBFR01035575">
    <property type="protein sequence ID" value="CAD8898718.1"/>
    <property type="molecule type" value="Transcribed_RNA"/>
</dbReference>
<sequence length="685" mass="77201">MSSSPHADAGNQSFIFPSPTSSPLSNPIACKNQVSDLLSPLHTCNSRIEKATTSTMSADNSFHGSCHSILHPLNIFNSKIENGTTITMSADTTTETSVDSSFESSCHSQDSDDLECSMISIPSVSSLPRYCCPHRVLIYTTCYNVIDGVTLTVRKIEAEILDGGGHVCILTTRSGSDHNTNLVGTHPNRTVVFLDKAVPIPFLKDENNPECSYYLGFSMSNRDREKLDNFKPTICHVTVPDCVGLDVIQYARQNSLPLMGTYHSNIVDYMDHYGLFWLKPILAALFAHAYNFLQALYVPTPYIKRKLIQCEKLDRITNLQIWGRGVDLETFSPLNRSNEFRKKLGILPDEVVILFVGRLVVEKRPDIFANVIRRLHQEGHHFKALIVGAGPYENEMKNLPNTIYMGWQSGENLSIAYASSDIFLFPSALETFGNVTLEAAASGLPLVVEEDCSGHLVLDGVSGFTCEKGDESSFYEKTLELLTNERLRKSFSIQSRRHSLKYEMQTLMRQMTDNYTAVTDEFHNTYQANHIMRDLEYKNPDSFRAGMSPRPALLRLVEILVVWSIPAIWFLYLSYHNLRKKCSSAWKWTTSVSFIPADKSVSSLEKEWMVEPYAADRTSADLAATRTLSVEPKEENKCVRNLMELIISILLYSIKIQSIFMVKVRGCADCITNCTRQHKDSRYIK</sequence>
<dbReference type="SUPFAM" id="SSF53756">
    <property type="entry name" value="UDP-Glycosyltransferase/glycogen phosphorylase"/>
    <property type="match status" value="1"/>
</dbReference>
<keyword evidence="1" id="KW-0472">Membrane</keyword>
<dbReference type="AlphaFoldDB" id="A0A7S1G0U6"/>
<reference evidence="3" key="1">
    <citation type="submission" date="2021-01" db="EMBL/GenBank/DDBJ databases">
        <authorList>
            <person name="Corre E."/>
            <person name="Pelletier E."/>
            <person name="Niang G."/>
            <person name="Scheremetjew M."/>
            <person name="Finn R."/>
            <person name="Kale V."/>
            <person name="Holt S."/>
            <person name="Cochrane G."/>
            <person name="Meng A."/>
            <person name="Brown T."/>
            <person name="Cohen L."/>
        </authorList>
    </citation>
    <scope>NUCLEOTIDE SEQUENCE</scope>
    <source>
        <strain evidence="3">308</strain>
    </source>
</reference>
<dbReference type="PANTHER" id="PTHR45947:SF3">
    <property type="entry name" value="SULFOQUINOVOSYL TRANSFERASE SQD2"/>
    <property type="match status" value="1"/>
</dbReference>
<proteinExistence type="predicted"/>
<accession>A0A7S1G0U6</accession>
<feature type="transmembrane region" description="Helical" evidence="1">
    <location>
        <begin position="552"/>
        <end position="573"/>
    </location>
</feature>
<gene>
    <name evidence="3" type="ORF">CHYS00102_LOCUS25934</name>
</gene>
<name>A0A7S1G0U6_9STRA</name>
<dbReference type="PANTHER" id="PTHR45947">
    <property type="entry name" value="SULFOQUINOVOSYL TRANSFERASE SQD2"/>
    <property type="match status" value="1"/>
</dbReference>
<dbReference type="InterPro" id="IPR028098">
    <property type="entry name" value="Glyco_trans_4-like_N"/>
</dbReference>
<evidence type="ECO:0000313" key="3">
    <source>
        <dbReference type="EMBL" id="CAD8898718.1"/>
    </source>
</evidence>
<evidence type="ECO:0000256" key="1">
    <source>
        <dbReference type="SAM" id="Phobius"/>
    </source>
</evidence>
<keyword evidence="1" id="KW-1133">Transmembrane helix</keyword>
<dbReference type="Gene3D" id="3.40.50.2000">
    <property type="entry name" value="Glycogen Phosphorylase B"/>
    <property type="match status" value="2"/>
</dbReference>
<evidence type="ECO:0000259" key="2">
    <source>
        <dbReference type="Pfam" id="PF13439"/>
    </source>
</evidence>
<feature type="domain" description="Glycosyltransferase subfamily 4-like N-terminal" evidence="2">
    <location>
        <begin position="158"/>
        <end position="329"/>
    </location>
</feature>
<dbReference type="GO" id="GO:0016757">
    <property type="term" value="F:glycosyltransferase activity"/>
    <property type="evidence" value="ECO:0007669"/>
    <property type="project" value="UniProtKB-KW"/>
</dbReference>